<protein>
    <submittedName>
        <fullName evidence="1">Uncharacterized protein</fullName>
    </submittedName>
</protein>
<dbReference type="SUPFAM" id="SSF50630">
    <property type="entry name" value="Acid proteases"/>
    <property type="match status" value="2"/>
</dbReference>
<comment type="caution">
    <text evidence="1">The sequence shown here is derived from an EMBL/GenBank/DDBJ whole genome shotgun (WGS) entry which is preliminary data.</text>
</comment>
<gene>
    <name evidence="1" type="ORF">TRIVIDRAFT_49174</name>
</gene>
<organism evidence="1 2">
    <name type="scientific">Hypocrea virens (strain Gv29-8 / FGSC 10586)</name>
    <name type="common">Gliocladium virens</name>
    <name type="synonym">Trichoderma virens</name>
    <dbReference type="NCBI Taxonomy" id="413071"/>
    <lineage>
        <taxon>Eukaryota</taxon>
        <taxon>Fungi</taxon>
        <taxon>Dikarya</taxon>
        <taxon>Ascomycota</taxon>
        <taxon>Pezizomycotina</taxon>
        <taxon>Sordariomycetes</taxon>
        <taxon>Hypocreomycetidae</taxon>
        <taxon>Hypocreales</taxon>
        <taxon>Hypocreaceae</taxon>
        <taxon>Trichoderma</taxon>
    </lineage>
</organism>
<dbReference type="InParanoid" id="G9MYE9"/>
<dbReference type="STRING" id="413071.G9MYE9"/>
<dbReference type="Proteomes" id="UP000007115">
    <property type="component" value="Unassembled WGS sequence"/>
</dbReference>
<dbReference type="HOGENOM" id="CLU_733746_0_0_1"/>
<sequence length="377" mass="42870">MRQHEILGQLTQQLLNSPGFQEQLFSDAADKQYYVAGTVNGTVVEALPDTGADGCFISSKLASHLGLRPVPGTQKRISLANNKIVESPGMVKVPWEFARERTTHTITCWILPGCIRDLVLGNHFLRATYTLTKFRNRIKSKLLGVSKRLSLSFLGNEKQRLRGYLNGHLATALPDTGSDAMFLNGEFARKLGLDIDSNVRNLVEVELADGSTTMTSGIVRDVQWKVGKTTVQCNFYVLEDLCADIILSNTYLFDMNIFSEQEKHFFDIDSEDHFKNYLFHFCNLQLEQLEQWEKLEELHKRDENRDRIMRLPEDQQEKAAQDEKARQQCWEALKKERKAKWAAGSHTTKENVQNGGSLIGRLKKRLRIGVAPRKVAT</sequence>
<dbReference type="RefSeq" id="XP_013954766.1">
    <property type="nucleotide sequence ID" value="XM_014099291.1"/>
</dbReference>
<dbReference type="VEuPathDB" id="FungiDB:TRIVIDRAFT_49174"/>
<dbReference type="InterPro" id="IPR021109">
    <property type="entry name" value="Peptidase_aspartic_dom_sf"/>
</dbReference>
<dbReference type="eggNOG" id="ENOG502SS9D">
    <property type="taxonomic scope" value="Eukaryota"/>
</dbReference>
<dbReference type="OrthoDB" id="6079484at2759"/>
<dbReference type="GeneID" id="25794852"/>
<dbReference type="AlphaFoldDB" id="G9MYE9"/>
<dbReference type="Pfam" id="PF13650">
    <property type="entry name" value="Asp_protease_2"/>
    <property type="match status" value="2"/>
</dbReference>
<reference evidence="1 2" key="1">
    <citation type="journal article" date="2011" name="Genome Biol.">
        <title>Comparative genome sequence analysis underscores mycoparasitism as the ancestral life style of Trichoderma.</title>
        <authorList>
            <person name="Kubicek C.P."/>
            <person name="Herrera-Estrella A."/>
            <person name="Seidl-Seiboth V."/>
            <person name="Martinez D.A."/>
            <person name="Druzhinina I.S."/>
            <person name="Thon M."/>
            <person name="Zeilinger S."/>
            <person name="Casas-Flores S."/>
            <person name="Horwitz B.A."/>
            <person name="Mukherjee P.K."/>
            <person name="Mukherjee M."/>
            <person name="Kredics L."/>
            <person name="Alcaraz L.D."/>
            <person name="Aerts A."/>
            <person name="Antal Z."/>
            <person name="Atanasova L."/>
            <person name="Cervantes-Badillo M.G."/>
            <person name="Challacombe J."/>
            <person name="Chertkov O."/>
            <person name="McCluskey K."/>
            <person name="Coulpier F."/>
            <person name="Deshpande N."/>
            <person name="von Doehren H."/>
            <person name="Ebbole D.J."/>
            <person name="Esquivel-Naranjo E.U."/>
            <person name="Fekete E."/>
            <person name="Flipphi M."/>
            <person name="Glaser F."/>
            <person name="Gomez-Rodriguez E.Y."/>
            <person name="Gruber S."/>
            <person name="Han C."/>
            <person name="Henrissat B."/>
            <person name="Hermosa R."/>
            <person name="Hernandez-Onate M."/>
            <person name="Karaffa L."/>
            <person name="Kosti I."/>
            <person name="Le Crom S."/>
            <person name="Lindquist E."/>
            <person name="Lucas S."/>
            <person name="Luebeck M."/>
            <person name="Luebeck P.S."/>
            <person name="Margeot A."/>
            <person name="Metz B."/>
            <person name="Misra M."/>
            <person name="Nevalainen H."/>
            <person name="Omann M."/>
            <person name="Packer N."/>
            <person name="Perrone G."/>
            <person name="Uresti-Rivera E.E."/>
            <person name="Salamov A."/>
            <person name="Schmoll M."/>
            <person name="Seiboth B."/>
            <person name="Shapiro H."/>
            <person name="Sukno S."/>
            <person name="Tamayo-Ramos J.A."/>
            <person name="Tisch D."/>
            <person name="Wiest A."/>
            <person name="Wilkinson H.H."/>
            <person name="Zhang M."/>
            <person name="Coutinho P.M."/>
            <person name="Kenerley C.M."/>
            <person name="Monte E."/>
            <person name="Baker S.E."/>
            <person name="Grigoriev I.V."/>
        </authorList>
    </citation>
    <scope>NUCLEOTIDE SEQUENCE [LARGE SCALE GENOMIC DNA]</scope>
    <source>
        <strain evidence="2">Gv29-8 / FGSC 10586</strain>
    </source>
</reference>
<evidence type="ECO:0000313" key="1">
    <source>
        <dbReference type="EMBL" id="EHK20571.1"/>
    </source>
</evidence>
<dbReference type="CDD" id="cd00303">
    <property type="entry name" value="retropepsin_like"/>
    <property type="match status" value="2"/>
</dbReference>
<proteinExistence type="predicted"/>
<dbReference type="EMBL" id="ABDF02000079">
    <property type="protein sequence ID" value="EHK20571.1"/>
    <property type="molecule type" value="Genomic_DNA"/>
</dbReference>
<keyword evidence="2" id="KW-1185">Reference proteome</keyword>
<evidence type="ECO:0000313" key="2">
    <source>
        <dbReference type="Proteomes" id="UP000007115"/>
    </source>
</evidence>
<dbReference type="OMA" id="KQRLWGY"/>
<accession>G9MYE9</accession>
<name>G9MYE9_HYPVG</name>
<dbReference type="Gene3D" id="2.40.70.10">
    <property type="entry name" value="Acid Proteases"/>
    <property type="match status" value="2"/>
</dbReference>